<organism evidence="5 6">
    <name type="scientific">Plasmodium ovale wallikeri</name>
    <dbReference type="NCBI Taxonomy" id="864142"/>
    <lineage>
        <taxon>Eukaryota</taxon>
        <taxon>Sar</taxon>
        <taxon>Alveolata</taxon>
        <taxon>Apicomplexa</taxon>
        <taxon>Aconoidasida</taxon>
        <taxon>Haemosporida</taxon>
        <taxon>Plasmodiidae</taxon>
        <taxon>Plasmodium</taxon>
        <taxon>Plasmodium (Plasmodium)</taxon>
    </lineage>
</organism>
<dbReference type="AlphaFoldDB" id="A0A1A8ZCX6"/>
<dbReference type="SUPFAM" id="SSF48452">
    <property type="entry name" value="TPR-like"/>
    <property type="match status" value="1"/>
</dbReference>
<dbReference type="InterPro" id="IPR028061">
    <property type="entry name" value="Fis1_TPR_C"/>
</dbReference>
<reference evidence="7" key="2">
    <citation type="submission" date="2016-05" db="EMBL/GenBank/DDBJ databases">
        <authorList>
            <person name="Naeem R."/>
        </authorList>
    </citation>
    <scope>NUCLEOTIDE SEQUENCE [LARGE SCALE GENOMIC DNA]</scope>
</reference>
<evidence type="ECO:0000313" key="5">
    <source>
        <dbReference type="EMBL" id="SBT41651.1"/>
    </source>
</evidence>
<dbReference type="InterPro" id="IPR036974">
    <property type="entry name" value="PUA_sf"/>
</dbReference>
<reference evidence="5" key="3">
    <citation type="submission" date="2016-05" db="EMBL/GenBank/DDBJ databases">
        <authorList>
            <person name="Lavstsen T."/>
            <person name="Jespersen J.S."/>
        </authorList>
    </citation>
    <scope>NUCLEOTIDE SEQUENCE [LARGE SCALE GENOMIC DNA]</scope>
</reference>
<evidence type="ECO:0000313" key="7">
    <source>
        <dbReference type="Proteomes" id="UP000078555"/>
    </source>
</evidence>
<dbReference type="InterPro" id="IPR015947">
    <property type="entry name" value="PUA-like_sf"/>
</dbReference>
<dbReference type="Gene3D" id="1.25.40.10">
    <property type="entry name" value="Tetratricopeptide repeat domain"/>
    <property type="match status" value="1"/>
</dbReference>
<dbReference type="PROSITE" id="PS50890">
    <property type="entry name" value="PUA"/>
    <property type="match status" value="1"/>
</dbReference>
<name>A0A1A8ZCX6_PLAOA</name>
<dbReference type="EMBL" id="FLRD01000119">
    <property type="protein sequence ID" value="SBT41332.1"/>
    <property type="molecule type" value="Genomic_DNA"/>
</dbReference>
<gene>
    <name evidence="4" type="ORF">POVWA1_043790</name>
    <name evidence="5" type="ORF">POVWA2_042280</name>
</gene>
<dbReference type="Proteomes" id="UP000078550">
    <property type="component" value="Unassembled WGS sequence"/>
</dbReference>
<reference evidence="6" key="1">
    <citation type="submission" date="2016-05" db="EMBL/GenBank/DDBJ databases">
        <authorList>
            <person name="Naeem Raeece"/>
        </authorList>
    </citation>
    <scope>NUCLEOTIDE SEQUENCE [LARGE SCALE GENOMIC DNA]</scope>
</reference>
<dbReference type="SUPFAM" id="SSF88697">
    <property type="entry name" value="PUA domain-like"/>
    <property type="match status" value="1"/>
</dbReference>
<comment type="similarity">
    <text evidence="1">Belongs to the methyltransferase superfamily. RlmI family.</text>
</comment>
<evidence type="ECO:0000313" key="6">
    <source>
        <dbReference type="Proteomes" id="UP000078550"/>
    </source>
</evidence>
<dbReference type="SUPFAM" id="SSF53335">
    <property type="entry name" value="S-adenosyl-L-methionine-dependent methyltransferases"/>
    <property type="match status" value="1"/>
</dbReference>
<dbReference type="InterPro" id="IPR019734">
    <property type="entry name" value="TPR_rpt"/>
</dbReference>
<keyword evidence="3" id="KW-0812">Transmembrane</keyword>
<evidence type="ECO:0000256" key="2">
    <source>
        <dbReference type="PROSITE-ProRule" id="PRU00339"/>
    </source>
</evidence>
<dbReference type="CDD" id="cd12212">
    <property type="entry name" value="Fis1"/>
    <property type="match status" value="1"/>
</dbReference>
<dbReference type="PROSITE" id="PS50005">
    <property type="entry name" value="TPR"/>
    <property type="match status" value="1"/>
</dbReference>
<keyword evidence="3" id="KW-0472">Membrane</keyword>
<dbReference type="InterPro" id="IPR029063">
    <property type="entry name" value="SAM-dependent_MTases_sf"/>
</dbReference>
<dbReference type="Gene3D" id="3.30.750.80">
    <property type="entry name" value="RNA methyltransferase domain (HRMD) like"/>
    <property type="match status" value="1"/>
</dbReference>
<feature type="transmembrane region" description="Helical" evidence="3">
    <location>
        <begin position="700"/>
        <end position="718"/>
    </location>
</feature>
<dbReference type="Pfam" id="PF14853">
    <property type="entry name" value="Fis1_TPR_C"/>
    <property type="match status" value="1"/>
</dbReference>
<dbReference type="InterPro" id="IPR033745">
    <property type="entry name" value="Fis1_cytosol"/>
</dbReference>
<dbReference type="EMBL" id="FLRE01000159">
    <property type="protein sequence ID" value="SBT41651.1"/>
    <property type="molecule type" value="Genomic_DNA"/>
</dbReference>
<evidence type="ECO:0000313" key="4">
    <source>
        <dbReference type="EMBL" id="SBT41332.1"/>
    </source>
</evidence>
<proteinExistence type="inferred from homology"/>
<dbReference type="Proteomes" id="UP000078555">
    <property type="component" value="Unassembled WGS sequence"/>
</dbReference>
<accession>A0A1A8ZCX6</accession>
<keyword evidence="7" id="KW-1185">Reference proteome</keyword>
<dbReference type="GO" id="GO:0003723">
    <property type="term" value="F:RNA binding"/>
    <property type="evidence" value="ECO:0007669"/>
    <property type="project" value="InterPro"/>
</dbReference>
<dbReference type="InterPro" id="IPR011990">
    <property type="entry name" value="TPR-like_helical_dom_sf"/>
</dbReference>
<dbReference type="Gene3D" id="3.40.50.150">
    <property type="entry name" value="Vaccinia Virus protein VP39"/>
    <property type="match status" value="1"/>
</dbReference>
<feature type="repeat" description="TPR" evidence="2">
    <location>
        <begin position="649"/>
        <end position="682"/>
    </location>
</feature>
<dbReference type="FunFam" id="1.25.40.10:FF:000347">
    <property type="entry name" value="Mitochondrial fission 1 protein"/>
    <property type="match status" value="1"/>
</dbReference>
<dbReference type="PANTHER" id="PTHR42873">
    <property type="entry name" value="RIBOSOMAL RNA LARGE SUBUNIT METHYLTRANSFERASE"/>
    <property type="match status" value="1"/>
</dbReference>
<evidence type="ECO:0000256" key="1">
    <source>
        <dbReference type="ARBA" id="ARBA00038091"/>
    </source>
</evidence>
<dbReference type="PANTHER" id="PTHR42873:SF1">
    <property type="entry name" value="S-ADENOSYLMETHIONINE-DEPENDENT METHYLTRANSFERASE DOMAIN-CONTAINING PROTEIN"/>
    <property type="match status" value="1"/>
</dbReference>
<evidence type="ECO:0000256" key="3">
    <source>
        <dbReference type="SAM" id="Phobius"/>
    </source>
</evidence>
<keyword evidence="2" id="KW-0802">TPR repeat</keyword>
<dbReference type="Gene3D" id="2.30.130.10">
    <property type="entry name" value="PUA domain"/>
    <property type="match status" value="1"/>
</dbReference>
<protein>
    <submittedName>
        <fullName evidence="5">Uncharacterized protein</fullName>
    </submittedName>
</protein>
<keyword evidence="3" id="KW-1133">Transmembrane helix</keyword>
<sequence length="724" mass="84304">MVIFEKWNRNNKKCIFSPLWRRDKLRFSSKKSEDLSIGSNRTSDDKKKSINFLTMEELKLVCGRKTTFSSTFDMRINVFLKPLEIDIIHDDRDMTSSELVGIDENLGEKTQRKSIICSGTGKNVGYHPKYLQVQRYRALKEEKHSYVYDFEVLDISNLGKYEPGSFVNVYFYNKERLGIGMLNRKSNIVIRIIEKDIEKVIDDNFFVKRLYESVKRRFMYIYNISLYDYIHTLNVKNKIKLFCQLVNSFNDFLPGLVVHIFHKSLFIRYDNISIQKYNYIFEKELNQIFSPKNIYCKKITSQKEKRAQGGKEYTLEQTKGNDLELYYSENNLTFYNNITNISYNVFHIQNKQDRLFLQNFCDSSNVLNINGNVGEYIISTSFSQKGGTPNLGNTERVAILLSDCVKNANYAEKNASLNGCHHVMSLHREDLLEELRNMHLNSLRFGLIIFNVKSSITYRRSAYTSAYGKRHTVTFKGVHKYLSCISELLQRNGLLFVTVELAAVDYDKFLNIVRCVFERKKKILSIVYENSCSIENNIMCNDLNITTPIQVARDTELEKVFRKEGKLNEHKKDLTAPKKEEEKMDSPEFLKIELQRLKSDYETELSVDHVMPKTQFDYACLLICSSDLKNIKFASSLLHELLLINYNRIDCLYQLAIAHIKLRDYKKAKNYLNALLKIDARNSNALALKSLLFDLISSDGLIGALLVALTACGIYLSFKSFKYF</sequence>